<gene>
    <name evidence="1" type="ORF">S01H1_26157</name>
</gene>
<name>X0U3N6_9ZZZZ</name>
<comment type="caution">
    <text evidence="1">The sequence shown here is derived from an EMBL/GenBank/DDBJ whole genome shotgun (WGS) entry which is preliminary data.</text>
</comment>
<feature type="non-terminal residue" evidence="1">
    <location>
        <position position="1"/>
    </location>
</feature>
<organism evidence="1">
    <name type="scientific">marine sediment metagenome</name>
    <dbReference type="NCBI Taxonomy" id="412755"/>
    <lineage>
        <taxon>unclassified sequences</taxon>
        <taxon>metagenomes</taxon>
        <taxon>ecological metagenomes</taxon>
    </lineage>
</organism>
<evidence type="ECO:0000313" key="1">
    <source>
        <dbReference type="EMBL" id="GAF94992.1"/>
    </source>
</evidence>
<reference evidence="1" key="1">
    <citation type="journal article" date="2014" name="Front. Microbiol.">
        <title>High frequency of phylogenetically diverse reductive dehalogenase-homologous genes in deep subseafloor sedimentary metagenomes.</title>
        <authorList>
            <person name="Kawai M."/>
            <person name="Futagami T."/>
            <person name="Toyoda A."/>
            <person name="Takaki Y."/>
            <person name="Nishi S."/>
            <person name="Hori S."/>
            <person name="Arai W."/>
            <person name="Tsubouchi T."/>
            <person name="Morono Y."/>
            <person name="Uchiyama I."/>
            <person name="Ito T."/>
            <person name="Fujiyama A."/>
            <person name="Inagaki F."/>
            <person name="Takami H."/>
        </authorList>
    </citation>
    <scope>NUCLEOTIDE SEQUENCE</scope>
    <source>
        <strain evidence="1">Expedition CK06-06</strain>
    </source>
</reference>
<dbReference type="EMBL" id="BARS01015842">
    <property type="protein sequence ID" value="GAF94992.1"/>
    <property type="molecule type" value="Genomic_DNA"/>
</dbReference>
<dbReference type="AlphaFoldDB" id="X0U3N6"/>
<accession>X0U3N6</accession>
<sequence>LGIIRSGLLMEVIEDLTDQAGALPTFRSCYYILRDSGEITETKNAYKKFNAALSDERDAGRFPYGLLAPTGGESSRGIPADKLEAQLQRMRENNIPPELIDGILKVVLVEKIGLIDTIQQAVRGRLPVASPAGMVRKEWASAWLLDLEYLAGHLGADNIEITYLGDYDDGGLSIENNLHWYEEQSGVTVTKYAVTPEQADYKFLHIDGYIASVRGPVLFGQDLREYLGLDDD</sequence>
<protein>
    <submittedName>
        <fullName evidence="1">Uncharacterized protein</fullName>
    </submittedName>
</protein>
<proteinExistence type="predicted"/>